<evidence type="ECO:0000256" key="4">
    <source>
        <dbReference type="ARBA" id="ARBA00022614"/>
    </source>
</evidence>
<evidence type="ECO:0000256" key="13">
    <source>
        <dbReference type="ARBA" id="ARBA00023198"/>
    </source>
</evidence>
<dbReference type="EMBL" id="OZ035838">
    <property type="protein sequence ID" value="CAL1583589.1"/>
    <property type="molecule type" value="Genomic_DNA"/>
</dbReference>
<dbReference type="Gene3D" id="3.40.50.10140">
    <property type="entry name" value="Toll/interleukin-1 receptor homology (TIR) domain"/>
    <property type="match status" value="1"/>
</dbReference>
<name>A0AAV2K1E2_KNICA</name>
<reference evidence="16 17" key="1">
    <citation type="submission" date="2024-04" db="EMBL/GenBank/DDBJ databases">
        <authorList>
            <person name="Waldvogel A.-M."/>
            <person name="Schoenle A."/>
        </authorList>
    </citation>
    <scope>NUCLEOTIDE SEQUENCE [LARGE SCALE GENOMIC DNA]</scope>
</reference>
<dbReference type="GO" id="GO:0005886">
    <property type="term" value="C:plasma membrane"/>
    <property type="evidence" value="ECO:0007669"/>
    <property type="project" value="TreeGrafter"/>
</dbReference>
<dbReference type="GO" id="GO:0038023">
    <property type="term" value="F:signaling receptor activity"/>
    <property type="evidence" value="ECO:0007669"/>
    <property type="project" value="TreeGrafter"/>
</dbReference>
<dbReference type="PROSITE" id="PS50104">
    <property type="entry name" value="TIR"/>
    <property type="match status" value="1"/>
</dbReference>
<keyword evidence="3" id="KW-0399">Innate immunity</keyword>
<evidence type="ECO:0000256" key="12">
    <source>
        <dbReference type="ARBA" id="ARBA00023180"/>
    </source>
</evidence>
<evidence type="ECO:0000256" key="14">
    <source>
        <dbReference type="SAM" id="Phobius"/>
    </source>
</evidence>
<evidence type="ECO:0000256" key="9">
    <source>
        <dbReference type="ARBA" id="ARBA00022989"/>
    </source>
</evidence>
<sequence length="224" mass="26917">MEFDVDSCLEFTGLYFFLSSSVLVLLTLLSYFIHHFLRWQLLYGFYLLRAYVYHVQKRRQGCGDTFDAFVSYNVHDEDWVYRELVPELEERQGWRLCLHHRDFQPGRAIIENITDAIYSRKTLCVISQRYLQSEWCSTEIQMASFRLLDEQKDVLILLFLEELLSNQLSPFYRMRRLLRRRTYLSWSQARSHRGLFWERVRRALQCGTQLCTNPLPGMPTSTEK</sequence>
<keyword evidence="5 14" id="KW-0812">Transmembrane</keyword>
<gene>
    <name evidence="16" type="ORF">KC01_LOCUS14045</name>
</gene>
<dbReference type="PANTHER" id="PTHR24365">
    <property type="entry name" value="TOLL-LIKE RECEPTOR"/>
    <property type="match status" value="1"/>
</dbReference>
<evidence type="ECO:0000256" key="6">
    <source>
        <dbReference type="ARBA" id="ARBA00022729"/>
    </source>
</evidence>
<keyword evidence="9 14" id="KW-1133">Transmembrane helix</keyword>
<dbReference type="GO" id="GO:0006954">
    <property type="term" value="P:inflammatory response"/>
    <property type="evidence" value="ECO:0007669"/>
    <property type="project" value="UniProtKB-KW"/>
</dbReference>
<proteinExistence type="inferred from homology"/>
<dbReference type="PRINTS" id="PR01537">
    <property type="entry name" value="INTRLKN1R1F"/>
</dbReference>
<evidence type="ECO:0000256" key="8">
    <source>
        <dbReference type="ARBA" id="ARBA00022859"/>
    </source>
</evidence>
<evidence type="ECO:0000313" key="17">
    <source>
        <dbReference type="Proteomes" id="UP001497482"/>
    </source>
</evidence>
<dbReference type="Pfam" id="PF01582">
    <property type="entry name" value="TIR"/>
    <property type="match status" value="1"/>
</dbReference>
<keyword evidence="12" id="KW-0325">Glycoprotein</keyword>
<feature type="domain" description="TIR" evidence="15">
    <location>
        <begin position="64"/>
        <end position="204"/>
    </location>
</feature>
<dbReference type="InterPro" id="IPR000157">
    <property type="entry name" value="TIR_dom"/>
</dbReference>
<keyword evidence="7" id="KW-0677">Repeat</keyword>
<keyword evidence="6" id="KW-0732">Signal</keyword>
<dbReference type="Proteomes" id="UP001497482">
    <property type="component" value="Chromosome 16"/>
</dbReference>
<evidence type="ECO:0000256" key="1">
    <source>
        <dbReference type="ARBA" id="ARBA00004479"/>
    </source>
</evidence>
<dbReference type="SMART" id="SM00255">
    <property type="entry name" value="TIR"/>
    <property type="match status" value="1"/>
</dbReference>
<accession>A0AAV2K1E2</accession>
<organism evidence="16 17">
    <name type="scientific">Knipowitschia caucasica</name>
    <name type="common">Caucasian dwarf goby</name>
    <name type="synonym">Pomatoschistus caucasicus</name>
    <dbReference type="NCBI Taxonomy" id="637954"/>
    <lineage>
        <taxon>Eukaryota</taxon>
        <taxon>Metazoa</taxon>
        <taxon>Chordata</taxon>
        <taxon>Craniata</taxon>
        <taxon>Vertebrata</taxon>
        <taxon>Euteleostomi</taxon>
        <taxon>Actinopterygii</taxon>
        <taxon>Neopterygii</taxon>
        <taxon>Teleostei</taxon>
        <taxon>Neoteleostei</taxon>
        <taxon>Acanthomorphata</taxon>
        <taxon>Gobiaria</taxon>
        <taxon>Gobiiformes</taxon>
        <taxon>Gobioidei</taxon>
        <taxon>Gobiidae</taxon>
        <taxon>Gobiinae</taxon>
        <taxon>Knipowitschia</taxon>
    </lineage>
</organism>
<evidence type="ECO:0000259" key="15">
    <source>
        <dbReference type="PROSITE" id="PS50104"/>
    </source>
</evidence>
<keyword evidence="4" id="KW-0433">Leucine-rich repeat</keyword>
<evidence type="ECO:0000256" key="2">
    <source>
        <dbReference type="ARBA" id="ARBA00009634"/>
    </source>
</evidence>
<evidence type="ECO:0000256" key="7">
    <source>
        <dbReference type="ARBA" id="ARBA00022737"/>
    </source>
</evidence>
<dbReference type="AlphaFoldDB" id="A0AAV2K1E2"/>
<evidence type="ECO:0000256" key="11">
    <source>
        <dbReference type="ARBA" id="ARBA00023170"/>
    </source>
</evidence>
<dbReference type="SUPFAM" id="SSF52200">
    <property type="entry name" value="Toll/Interleukin receptor TIR domain"/>
    <property type="match status" value="1"/>
</dbReference>
<dbReference type="GO" id="GO:0002224">
    <property type="term" value="P:toll-like receptor signaling pathway"/>
    <property type="evidence" value="ECO:0007669"/>
    <property type="project" value="TreeGrafter"/>
</dbReference>
<dbReference type="GO" id="GO:0045087">
    <property type="term" value="P:innate immune response"/>
    <property type="evidence" value="ECO:0007669"/>
    <property type="project" value="UniProtKB-KW"/>
</dbReference>
<keyword evidence="17" id="KW-1185">Reference proteome</keyword>
<keyword evidence="8" id="KW-0391">Immunity</keyword>
<evidence type="ECO:0000256" key="5">
    <source>
        <dbReference type="ARBA" id="ARBA00022692"/>
    </source>
</evidence>
<comment type="similarity">
    <text evidence="2">Belongs to the Toll-like receptor family.</text>
</comment>
<dbReference type="InterPro" id="IPR035897">
    <property type="entry name" value="Toll_tir_struct_dom_sf"/>
</dbReference>
<protein>
    <recommendedName>
        <fullName evidence="15">TIR domain-containing protein</fullName>
    </recommendedName>
</protein>
<evidence type="ECO:0000256" key="3">
    <source>
        <dbReference type="ARBA" id="ARBA00022588"/>
    </source>
</evidence>
<feature type="transmembrane region" description="Helical" evidence="14">
    <location>
        <begin position="12"/>
        <end position="33"/>
    </location>
</feature>
<keyword evidence="11" id="KW-0675">Receptor</keyword>
<dbReference type="PANTHER" id="PTHR24365:SF522">
    <property type="entry name" value="LOW QUALITY PROTEIN: TOLL-LIKE RECEPTOR 13-RELATED"/>
    <property type="match status" value="1"/>
</dbReference>
<dbReference type="FunFam" id="3.40.50.10140:FF:000001">
    <property type="entry name" value="Toll-like receptor 2"/>
    <property type="match status" value="1"/>
</dbReference>
<keyword evidence="10 14" id="KW-0472">Membrane</keyword>
<comment type="subcellular location">
    <subcellularLocation>
        <location evidence="1">Membrane</location>
        <topology evidence="1">Single-pass type I membrane protein</topology>
    </subcellularLocation>
</comment>
<evidence type="ECO:0000313" key="16">
    <source>
        <dbReference type="EMBL" id="CAL1583589.1"/>
    </source>
</evidence>
<keyword evidence="13" id="KW-0395">Inflammatory response</keyword>
<evidence type="ECO:0000256" key="10">
    <source>
        <dbReference type="ARBA" id="ARBA00023136"/>
    </source>
</evidence>